<evidence type="ECO:0000259" key="6">
    <source>
        <dbReference type="Pfam" id="PF07669"/>
    </source>
</evidence>
<dbReference type="PRINTS" id="PR00507">
    <property type="entry name" value="N12N6MTFRASE"/>
</dbReference>
<evidence type="ECO:0000313" key="8">
    <source>
        <dbReference type="Proteomes" id="UP001228504"/>
    </source>
</evidence>
<evidence type="ECO:0000256" key="3">
    <source>
        <dbReference type="ARBA" id="ARBA00022679"/>
    </source>
</evidence>
<keyword evidence="3" id="KW-0808">Transferase</keyword>
<keyword evidence="2 7" id="KW-0489">Methyltransferase</keyword>
<dbReference type="PANTHER" id="PTHR33841:SF1">
    <property type="entry name" value="DNA METHYLTRANSFERASE A"/>
    <property type="match status" value="1"/>
</dbReference>
<reference evidence="7 8" key="1">
    <citation type="submission" date="2023-07" db="EMBL/GenBank/DDBJ databases">
        <title>Genomic Encyclopedia of Type Strains, Phase IV (KMG-IV): sequencing the most valuable type-strain genomes for metagenomic binning, comparative biology and taxonomic classification.</title>
        <authorList>
            <person name="Goeker M."/>
        </authorList>
    </citation>
    <scope>NUCLEOTIDE SEQUENCE [LARGE SCALE GENOMIC DNA]</scope>
    <source>
        <strain evidence="7 8">DSM 20694</strain>
    </source>
</reference>
<name>A0ABT9UTL7_9FIRM</name>
<dbReference type="Pfam" id="PF07669">
    <property type="entry name" value="Eco57I"/>
    <property type="match status" value="1"/>
</dbReference>
<keyword evidence="4" id="KW-0949">S-adenosyl-L-methionine</keyword>
<dbReference type="PROSITE" id="PS00092">
    <property type="entry name" value="N6_MTASE"/>
    <property type="match status" value="1"/>
</dbReference>
<comment type="catalytic activity">
    <reaction evidence="5">
        <text>a 2'-deoxyadenosine in DNA + S-adenosyl-L-methionine = an N(6)-methyl-2'-deoxyadenosine in DNA + S-adenosyl-L-homocysteine + H(+)</text>
        <dbReference type="Rhea" id="RHEA:15197"/>
        <dbReference type="Rhea" id="RHEA-COMP:12418"/>
        <dbReference type="Rhea" id="RHEA-COMP:12419"/>
        <dbReference type="ChEBI" id="CHEBI:15378"/>
        <dbReference type="ChEBI" id="CHEBI:57856"/>
        <dbReference type="ChEBI" id="CHEBI:59789"/>
        <dbReference type="ChEBI" id="CHEBI:90615"/>
        <dbReference type="ChEBI" id="CHEBI:90616"/>
        <dbReference type="EC" id="2.1.1.72"/>
    </reaction>
</comment>
<dbReference type="InterPro" id="IPR002052">
    <property type="entry name" value="DNA_methylase_N6_adenine_CS"/>
</dbReference>
<dbReference type="EC" id="2.1.1.72" evidence="1"/>
<evidence type="ECO:0000256" key="1">
    <source>
        <dbReference type="ARBA" id="ARBA00011900"/>
    </source>
</evidence>
<comment type="caution">
    <text evidence="7">The sequence shown here is derived from an EMBL/GenBank/DDBJ whole genome shotgun (WGS) entry which is preliminary data.</text>
</comment>
<proteinExistence type="predicted"/>
<evidence type="ECO:0000313" key="7">
    <source>
        <dbReference type="EMBL" id="MDQ0149640.1"/>
    </source>
</evidence>
<dbReference type="InterPro" id="IPR029063">
    <property type="entry name" value="SAM-dependent_MTases_sf"/>
</dbReference>
<keyword evidence="8" id="KW-1185">Reference proteome</keyword>
<dbReference type="RefSeq" id="WP_307485347.1">
    <property type="nucleotide sequence ID" value="NZ_JAUSUF010000004.1"/>
</dbReference>
<dbReference type="Proteomes" id="UP001228504">
    <property type="component" value="Unassembled WGS sequence"/>
</dbReference>
<dbReference type="GO" id="GO:0008168">
    <property type="term" value="F:methyltransferase activity"/>
    <property type="evidence" value="ECO:0007669"/>
    <property type="project" value="UniProtKB-KW"/>
</dbReference>
<dbReference type="PANTHER" id="PTHR33841">
    <property type="entry name" value="DNA METHYLTRANSFERASE YEEA-RELATED"/>
    <property type="match status" value="1"/>
</dbReference>
<dbReference type="GO" id="GO:0032259">
    <property type="term" value="P:methylation"/>
    <property type="evidence" value="ECO:0007669"/>
    <property type="project" value="UniProtKB-KW"/>
</dbReference>
<dbReference type="InterPro" id="IPR050953">
    <property type="entry name" value="N4_N6_ade-DNA_methylase"/>
</dbReference>
<evidence type="ECO:0000256" key="4">
    <source>
        <dbReference type="ARBA" id="ARBA00022691"/>
    </source>
</evidence>
<dbReference type="SUPFAM" id="SSF53335">
    <property type="entry name" value="S-adenosyl-L-methionine-dependent methyltransferases"/>
    <property type="match status" value="1"/>
</dbReference>
<accession>A0ABT9UTL7</accession>
<gene>
    <name evidence="7" type="ORF">J2S18_001571</name>
</gene>
<feature type="domain" description="Type II methyltransferase M.TaqI-like" evidence="6">
    <location>
        <begin position="80"/>
        <end position="211"/>
    </location>
</feature>
<dbReference type="InterPro" id="IPR011639">
    <property type="entry name" value="MethylTrfase_TaqI-like_dom"/>
</dbReference>
<sequence>MDFRCQQFTPNAIVNIMLDILGYKKNLYGKKILENSCGEGNILLSIVERYILDSKLKGYSNEEIKNGLENDIYGVELIKETYDICINNLNDLTNRHGLNNIDWNIVNEDSLKYDFIIKFDYVIGNPPYISYKNLDKEKRNFLKTNFETCKLGKPDYCYAFIESAINKLNDIGKMVYLIPSSIFKNVFGKTLRDMMIENLVEVLDYPNKKLFKNALTSSSIILIDKNKKNDNFIYKDMTNKTNYNIIKENLSYKWIFEESRDYDSFENLIEFEELFKARVTIATQKNDVFVVNYDKKEKLHLEDDILRNAISPRNMIFGKKEYIIFPYKFENNKLQRFSESELKNKYKNLYKYLLENKVDLQKRKSDLNSNWFEYGRNQAISNMNKKKLVISTVITNKVNVYNLKSNDIPYSGIYIISNGEYSLEIAKKILESDKFFEYIKRIGTPASGSSLRITANDINRFKFVKSEYGLL</sequence>
<dbReference type="Gene3D" id="3.40.50.150">
    <property type="entry name" value="Vaccinia Virus protein VP39"/>
    <property type="match status" value="1"/>
</dbReference>
<protein>
    <recommendedName>
        <fullName evidence="1">site-specific DNA-methyltransferase (adenine-specific)</fullName>
        <ecNumber evidence="1">2.1.1.72</ecNumber>
    </recommendedName>
</protein>
<evidence type="ECO:0000256" key="2">
    <source>
        <dbReference type="ARBA" id="ARBA00022603"/>
    </source>
</evidence>
<evidence type="ECO:0000256" key="5">
    <source>
        <dbReference type="ARBA" id="ARBA00047942"/>
    </source>
</evidence>
<dbReference type="EMBL" id="JAUSUF010000004">
    <property type="protein sequence ID" value="MDQ0149640.1"/>
    <property type="molecule type" value="Genomic_DNA"/>
</dbReference>
<organism evidence="7 8">
    <name type="scientific">Eubacterium multiforme</name>
    <dbReference type="NCBI Taxonomy" id="83339"/>
    <lineage>
        <taxon>Bacteria</taxon>
        <taxon>Bacillati</taxon>
        <taxon>Bacillota</taxon>
        <taxon>Clostridia</taxon>
        <taxon>Eubacteriales</taxon>
        <taxon>Eubacteriaceae</taxon>
        <taxon>Eubacterium</taxon>
    </lineage>
</organism>